<accession>A0A1R0GVB9</accession>
<gene>
    <name evidence="2" type="ORF">AYI68_g5073</name>
</gene>
<name>A0A1R0GVB9_9FUNG</name>
<dbReference type="Proteomes" id="UP000187455">
    <property type="component" value="Unassembled WGS sequence"/>
</dbReference>
<protein>
    <submittedName>
        <fullName evidence="2">Uncharacterized protein</fullName>
    </submittedName>
</protein>
<evidence type="ECO:0000313" key="2">
    <source>
        <dbReference type="EMBL" id="OLY80827.1"/>
    </source>
</evidence>
<evidence type="ECO:0000256" key="1">
    <source>
        <dbReference type="SAM" id="MobiDB-lite"/>
    </source>
</evidence>
<feature type="non-terminal residue" evidence="2">
    <location>
        <position position="70"/>
    </location>
</feature>
<comment type="caution">
    <text evidence="2">The sequence shown here is derived from an EMBL/GenBank/DDBJ whole genome shotgun (WGS) entry which is preliminary data.</text>
</comment>
<organism evidence="2 3">
    <name type="scientific">Smittium mucronatum</name>
    <dbReference type="NCBI Taxonomy" id="133383"/>
    <lineage>
        <taxon>Eukaryota</taxon>
        <taxon>Fungi</taxon>
        <taxon>Fungi incertae sedis</taxon>
        <taxon>Zoopagomycota</taxon>
        <taxon>Kickxellomycotina</taxon>
        <taxon>Harpellomycetes</taxon>
        <taxon>Harpellales</taxon>
        <taxon>Legeriomycetaceae</taxon>
        <taxon>Smittium</taxon>
    </lineage>
</organism>
<sequence length="70" mass="7438">MKTANKRPFGELANGSTGNSRSATKWESLLITDCNYFPECDTSIKCSDIIAALSDTPNNKAPGSDGIPSE</sequence>
<feature type="region of interest" description="Disordered" evidence="1">
    <location>
        <begin position="1"/>
        <end position="22"/>
    </location>
</feature>
<evidence type="ECO:0000313" key="3">
    <source>
        <dbReference type="Proteomes" id="UP000187455"/>
    </source>
</evidence>
<dbReference type="AlphaFoldDB" id="A0A1R0GVB9"/>
<dbReference type="EMBL" id="LSSL01003093">
    <property type="protein sequence ID" value="OLY80827.1"/>
    <property type="molecule type" value="Genomic_DNA"/>
</dbReference>
<keyword evidence="3" id="KW-1185">Reference proteome</keyword>
<dbReference type="OrthoDB" id="5543323at2759"/>
<proteinExistence type="predicted"/>
<reference evidence="2 3" key="1">
    <citation type="journal article" date="2016" name="Mol. Biol. Evol.">
        <title>Genome-Wide Survey of Gut Fungi (Harpellales) Reveals the First Horizontally Transferred Ubiquitin Gene from a Mosquito Host.</title>
        <authorList>
            <person name="Wang Y."/>
            <person name="White M.M."/>
            <person name="Kvist S."/>
            <person name="Moncalvo J.M."/>
        </authorList>
    </citation>
    <scope>NUCLEOTIDE SEQUENCE [LARGE SCALE GENOMIC DNA]</scope>
    <source>
        <strain evidence="2 3">ALG-7-W6</strain>
    </source>
</reference>